<reference evidence="2 3" key="1">
    <citation type="journal article" date="2019" name="Nat. Ecol. Evol.">
        <title>Megaphylogeny resolves global patterns of mushroom evolution.</title>
        <authorList>
            <person name="Varga T."/>
            <person name="Krizsan K."/>
            <person name="Foldi C."/>
            <person name="Dima B."/>
            <person name="Sanchez-Garcia M."/>
            <person name="Sanchez-Ramirez S."/>
            <person name="Szollosi G.J."/>
            <person name="Szarkandi J.G."/>
            <person name="Papp V."/>
            <person name="Albert L."/>
            <person name="Andreopoulos W."/>
            <person name="Angelini C."/>
            <person name="Antonin V."/>
            <person name="Barry K.W."/>
            <person name="Bougher N.L."/>
            <person name="Buchanan P."/>
            <person name="Buyck B."/>
            <person name="Bense V."/>
            <person name="Catcheside P."/>
            <person name="Chovatia M."/>
            <person name="Cooper J."/>
            <person name="Damon W."/>
            <person name="Desjardin D."/>
            <person name="Finy P."/>
            <person name="Geml J."/>
            <person name="Haridas S."/>
            <person name="Hughes K."/>
            <person name="Justo A."/>
            <person name="Karasinski D."/>
            <person name="Kautmanova I."/>
            <person name="Kiss B."/>
            <person name="Kocsube S."/>
            <person name="Kotiranta H."/>
            <person name="LaButti K.M."/>
            <person name="Lechner B.E."/>
            <person name="Liimatainen K."/>
            <person name="Lipzen A."/>
            <person name="Lukacs Z."/>
            <person name="Mihaltcheva S."/>
            <person name="Morgado L.N."/>
            <person name="Niskanen T."/>
            <person name="Noordeloos M.E."/>
            <person name="Ohm R.A."/>
            <person name="Ortiz-Santana B."/>
            <person name="Ovrebo C."/>
            <person name="Racz N."/>
            <person name="Riley R."/>
            <person name="Savchenko A."/>
            <person name="Shiryaev A."/>
            <person name="Soop K."/>
            <person name="Spirin V."/>
            <person name="Szebenyi C."/>
            <person name="Tomsovsky M."/>
            <person name="Tulloss R.E."/>
            <person name="Uehling J."/>
            <person name="Grigoriev I.V."/>
            <person name="Vagvolgyi C."/>
            <person name="Papp T."/>
            <person name="Martin F.M."/>
            <person name="Miettinen O."/>
            <person name="Hibbett D.S."/>
            <person name="Nagy L.G."/>
        </authorList>
    </citation>
    <scope>NUCLEOTIDE SEQUENCE [LARGE SCALE GENOMIC DNA]</scope>
    <source>
        <strain evidence="2 3">CBS 166.37</strain>
    </source>
</reference>
<evidence type="ECO:0000313" key="2">
    <source>
        <dbReference type="EMBL" id="TFK32577.1"/>
    </source>
</evidence>
<accession>A0A5C3LIA1</accession>
<evidence type="ECO:0000256" key="1">
    <source>
        <dbReference type="SAM" id="MobiDB-lite"/>
    </source>
</evidence>
<organism evidence="2 3">
    <name type="scientific">Crucibulum laeve</name>
    <dbReference type="NCBI Taxonomy" id="68775"/>
    <lineage>
        <taxon>Eukaryota</taxon>
        <taxon>Fungi</taxon>
        <taxon>Dikarya</taxon>
        <taxon>Basidiomycota</taxon>
        <taxon>Agaricomycotina</taxon>
        <taxon>Agaricomycetes</taxon>
        <taxon>Agaricomycetidae</taxon>
        <taxon>Agaricales</taxon>
        <taxon>Agaricineae</taxon>
        <taxon>Nidulariaceae</taxon>
        <taxon>Crucibulum</taxon>
    </lineage>
</organism>
<gene>
    <name evidence="2" type="ORF">BDQ12DRAFT_499986</name>
</gene>
<dbReference type="AlphaFoldDB" id="A0A5C3LIA1"/>
<proteinExistence type="predicted"/>
<feature type="region of interest" description="Disordered" evidence="1">
    <location>
        <begin position="146"/>
        <end position="194"/>
    </location>
</feature>
<keyword evidence="3" id="KW-1185">Reference proteome</keyword>
<protein>
    <submittedName>
        <fullName evidence="2">Uncharacterized protein</fullName>
    </submittedName>
</protein>
<evidence type="ECO:0000313" key="3">
    <source>
        <dbReference type="Proteomes" id="UP000308652"/>
    </source>
</evidence>
<dbReference type="EMBL" id="ML213670">
    <property type="protein sequence ID" value="TFK32577.1"/>
    <property type="molecule type" value="Genomic_DNA"/>
</dbReference>
<sequence>MCHHLRFRVLDHMVIHLRKRASTHRLNMRDVRITTIPANAITQLTTFPTSTIAYGHLPISAKEDLGWPGLGVVVVQGENKKGGMDSDGERRASPAVLISRYSVTGKGRETDTEMDTVAQVEVPDEHIASLELVGAVSFWGCIGSDSDSSPTSISRGGEKRRKHGGLKLNPVIFTTGSPPPSQIYIPSAGRESIH</sequence>
<dbReference type="Proteomes" id="UP000308652">
    <property type="component" value="Unassembled WGS sequence"/>
</dbReference>
<name>A0A5C3LIA1_9AGAR</name>